<evidence type="ECO:0000313" key="1">
    <source>
        <dbReference type="EMBL" id="PWN96796.1"/>
    </source>
</evidence>
<dbReference type="OrthoDB" id="298939at2759"/>
<dbReference type="RefSeq" id="XP_025597075.1">
    <property type="nucleotide sequence ID" value="XM_025744241.1"/>
</dbReference>
<dbReference type="STRING" id="58919.A0A316Z686"/>
<dbReference type="EMBL" id="KZ819297">
    <property type="protein sequence ID" value="PWN96796.1"/>
    <property type="molecule type" value="Genomic_DNA"/>
</dbReference>
<dbReference type="Proteomes" id="UP000245946">
    <property type="component" value="Unassembled WGS sequence"/>
</dbReference>
<dbReference type="GeneID" id="37271785"/>
<organism evidence="1 2">
    <name type="scientific">Tilletiopsis washingtonensis</name>
    <dbReference type="NCBI Taxonomy" id="58919"/>
    <lineage>
        <taxon>Eukaryota</taxon>
        <taxon>Fungi</taxon>
        <taxon>Dikarya</taxon>
        <taxon>Basidiomycota</taxon>
        <taxon>Ustilaginomycotina</taxon>
        <taxon>Exobasidiomycetes</taxon>
        <taxon>Entylomatales</taxon>
        <taxon>Entylomatales incertae sedis</taxon>
        <taxon>Tilletiopsis</taxon>
    </lineage>
</organism>
<reference evidence="1 2" key="1">
    <citation type="journal article" date="2018" name="Mol. Biol. Evol.">
        <title>Broad Genomic Sampling Reveals a Smut Pathogenic Ancestry of the Fungal Clade Ustilaginomycotina.</title>
        <authorList>
            <person name="Kijpornyongpan T."/>
            <person name="Mondo S.J."/>
            <person name="Barry K."/>
            <person name="Sandor L."/>
            <person name="Lee J."/>
            <person name="Lipzen A."/>
            <person name="Pangilinan J."/>
            <person name="LaButti K."/>
            <person name="Hainaut M."/>
            <person name="Henrissat B."/>
            <person name="Grigoriev I.V."/>
            <person name="Spatafora J.W."/>
            <person name="Aime M.C."/>
        </authorList>
    </citation>
    <scope>NUCLEOTIDE SEQUENCE [LARGE SCALE GENOMIC DNA]</scope>
    <source>
        <strain evidence="1 2">MCA 4186</strain>
    </source>
</reference>
<proteinExistence type="predicted"/>
<name>A0A316Z686_9BASI</name>
<accession>A0A316Z686</accession>
<sequence>MFSPPAPHAPSEAHMSVVARHPKVSVRVVLQSAVFEAGAPVAGQLELSCATGTRLRLGEIAVELEGREEHCAG</sequence>
<keyword evidence="2" id="KW-1185">Reference proteome</keyword>
<evidence type="ECO:0000313" key="2">
    <source>
        <dbReference type="Proteomes" id="UP000245946"/>
    </source>
</evidence>
<dbReference type="AlphaFoldDB" id="A0A316Z686"/>
<gene>
    <name evidence="1" type="ORF">FA09DRAFT_339733</name>
</gene>
<protein>
    <submittedName>
        <fullName evidence="1">Uncharacterized protein</fullName>
    </submittedName>
</protein>